<evidence type="ECO:0000256" key="2">
    <source>
        <dbReference type="ARBA" id="ARBA00022649"/>
    </source>
</evidence>
<evidence type="ECO:0000256" key="4">
    <source>
        <dbReference type="ARBA" id="ARBA00022723"/>
    </source>
</evidence>
<evidence type="ECO:0000256" key="8">
    <source>
        <dbReference type="HAMAP-Rule" id="MF_00265"/>
    </source>
</evidence>
<dbReference type="HAMAP" id="MF_00265">
    <property type="entry name" value="VapC_Nob1"/>
    <property type="match status" value="1"/>
</dbReference>
<dbReference type="CDD" id="cd18746">
    <property type="entry name" value="PIN_VapC4-5_FitB-like"/>
    <property type="match status" value="1"/>
</dbReference>
<comment type="similarity">
    <text evidence="7 8">Belongs to the PINc/VapC protein family.</text>
</comment>
<accession>A0ABS4WUZ4</accession>
<evidence type="ECO:0000259" key="9">
    <source>
        <dbReference type="Pfam" id="PF01850"/>
    </source>
</evidence>
<feature type="binding site" evidence="8">
    <location>
        <position position="5"/>
    </location>
    <ligand>
        <name>Mg(2+)</name>
        <dbReference type="ChEBI" id="CHEBI:18420"/>
    </ligand>
</feature>
<dbReference type="InterPro" id="IPR050556">
    <property type="entry name" value="Type_II_TA_system_RNase"/>
</dbReference>
<evidence type="ECO:0000256" key="6">
    <source>
        <dbReference type="ARBA" id="ARBA00022842"/>
    </source>
</evidence>
<evidence type="ECO:0000313" key="10">
    <source>
        <dbReference type="EMBL" id="MBP2380032.1"/>
    </source>
</evidence>
<dbReference type="RefSeq" id="WP_210099009.1">
    <property type="nucleotide sequence ID" value="NZ_BAAAIO010000002.1"/>
</dbReference>
<comment type="function">
    <text evidence="8">Toxic component of a toxin-antitoxin (TA) system. An RNase.</text>
</comment>
<feature type="domain" description="PIN" evidence="9">
    <location>
        <begin position="2"/>
        <end position="121"/>
    </location>
</feature>
<dbReference type="Pfam" id="PF01850">
    <property type="entry name" value="PIN"/>
    <property type="match status" value="1"/>
</dbReference>
<dbReference type="InterPro" id="IPR022907">
    <property type="entry name" value="VapC_family"/>
</dbReference>
<name>A0ABS4WUZ4_9MICO</name>
<evidence type="ECO:0000313" key="11">
    <source>
        <dbReference type="Proteomes" id="UP000703720"/>
    </source>
</evidence>
<evidence type="ECO:0000256" key="5">
    <source>
        <dbReference type="ARBA" id="ARBA00022801"/>
    </source>
</evidence>
<feature type="binding site" evidence="8">
    <location>
        <position position="101"/>
    </location>
    <ligand>
        <name>Mg(2+)</name>
        <dbReference type="ChEBI" id="CHEBI:18420"/>
    </ligand>
</feature>
<dbReference type="InterPro" id="IPR002716">
    <property type="entry name" value="PIN_dom"/>
</dbReference>
<dbReference type="PANTHER" id="PTHR33653">
    <property type="entry name" value="RIBONUCLEASE VAPC2"/>
    <property type="match status" value="1"/>
</dbReference>
<proteinExistence type="inferred from homology"/>
<organism evidence="10 11">
    <name type="scientific">Microbacterium phyllosphaerae</name>
    <dbReference type="NCBI Taxonomy" id="124798"/>
    <lineage>
        <taxon>Bacteria</taxon>
        <taxon>Bacillati</taxon>
        <taxon>Actinomycetota</taxon>
        <taxon>Actinomycetes</taxon>
        <taxon>Micrococcales</taxon>
        <taxon>Microbacteriaceae</taxon>
        <taxon>Microbacterium</taxon>
    </lineage>
</organism>
<keyword evidence="5 8" id="KW-0378">Hydrolase</keyword>
<dbReference type="EMBL" id="JAGIOA010000001">
    <property type="protein sequence ID" value="MBP2380032.1"/>
    <property type="molecule type" value="Genomic_DNA"/>
</dbReference>
<reference evidence="10 11" key="1">
    <citation type="submission" date="2021-03" db="EMBL/GenBank/DDBJ databases">
        <title>Sequencing the genomes of 1000 actinobacteria strains.</title>
        <authorList>
            <person name="Klenk H.-P."/>
        </authorList>
    </citation>
    <scope>NUCLEOTIDE SEQUENCE [LARGE SCALE GENOMIC DNA]</scope>
    <source>
        <strain evidence="10 11">DSM 13468</strain>
    </source>
</reference>
<gene>
    <name evidence="8" type="primary">vapC</name>
    <name evidence="10" type="ORF">JOF42_003527</name>
</gene>
<keyword evidence="6 8" id="KW-0460">Magnesium</keyword>
<evidence type="ECO:0000256" key="3">
    <source>
        <dbReference type="ARBA" id="ARBA00022722"/>
    </source>
</evidence>
<protein>
    <recommendedName>
        <fullName evidence="8">Ribonuclease VapC</fullName>
        <shortName evidence="8">RNase VapC</shortName>
        <ecNumber evidence="8">3.1.-.-</ecNumber>
    </recommendedName>
    <alternativeName>
        <fullName evidence="8">Toxin VapC</fullName>
    </alternativeName>
</protein>
<dbReference type="PANTHER" id="PTHR33653:SF1">
    <property type="entry name" value="RIBONUCLEASE VAPC2"/>
    <property type="match status" value="1"/>
</dbReference>
<keyword evidence="3 8" id="KW-0540">Nuclease</keyword>
<comment type="cofactor">
    <cofactor evidence="1 8">
        <name>Mg(2+)</name>
        <dbReference type="ChEBI" id="CHEBI:18420"/>
    </cofactor>
</comment>
<keyword evidence="11" id="KW-1185">Reference proteome</keyword>
<comment type="caution">
    <text evidence="10">The sequence shown here is derived from an EMBL/GenBank/DDBJ whole genome shotgun (WGS) entry which is preliminary data.</text>
</comment>
<evidence type="ECO:0000256" key="7">
    <source>
        <dbReference type="ARBA" id="ARBA00038093"/>
    </source>
</evidence>
<evidence type="ECO:0000256" key="1">
    <source>
        <dbReference type="ARBA" id="ARBA00001946"/>
    </source>
</evidence>
<dbReference type="SUPFAM" id="SSF88723">
    <property type="entry name" value="PIN domain-like"/>
    <property type="match status" value="1"/>
</dbReference>
<keyword evidence="2 8" id="KW-1277">Toxin-antitoxin system</keyword>
<dbReference type="Proteomes" id="UP000703720">
    <property type="component" value="Unassembled WGS sequence"/>
</dbReference>
<keyword evidence="4 8" id="KW-0479">Metal-binding</keyword>
<dbReference type="InterPro" id="IPR029060">
    <property type="entry name" value="PIN-like_dom_sf"/>
</dbReference>
<dbReference type="EC" id="3.1.-.-" evidence="8"/>
<keyword evidence="8" id="KW-0800">Toxin</keyword>
<sequence>MYLIDTNTFSDARRGTGAGIAARTWMESGVPEALHMSVITDYELELGVLGLQRRDPRQARALRRWLDTLRLGLGSRILPVSPQIARTCAALNVPDRRPWADALIAATALHHGLTLVTRNTKDFEIPGLSVLNPFED</sequence>
<dbReference type="Gene3D" id="3.40.50.1010">
    <property type="entry name" value="5'-nuclease"/>
    <property type="match status" value="1"/>
</dbReference>